<dbReference type="Pfam" id="PF00010">
    <property type="entry name" value="HLH"/>
    <property type="match status" value="1"/>
</dbReference>
<dbReference type="InterPro" id="IPR001067">
    <property type="entry name" value="Nuc_translocat"/>
</dbReference>
<dbReference type="InterPro" id="IPR011598">
    <property type="entry name" value="bHLH_dom"/>
</dbReference>
<evidence type="ECO:0000313" key="3">
    <source>
        <dbReference type="Proteomes" id="UP001187531"/>
    </source>
</evidence>
<name>A0AA88IF21_ARTSF</name>
<dbReference type="PRINTS" id="PR00785">
    <property type="entry name" value="NCTRNSLOCATR"/>
</dbReference>
<dbReference type="SMART" id="SM00353">
    <property type="entry name" value="HLH"/>
    <property type="match status" value="1"/>
</dbReference>
<feature type="non-terminal residue" evidence="2">
    <location>
        <position position="51"/>
    </location>
</feature>
<dbReference type="Gene3D" id="4.10.280.10">
    <property type="entry name" value="Helix-loop-helix DNA-binding domain"/>
    <property type="match status" value="1"/>
</dbReference>
<dbReference type="GO" id="GO:0005667">
    <property type="term" value="C:transcription regulator complex"/>
    <property type="evidence" value="ECO:0007669"/>
    <property type="project" value="InterPro"/>
</dbReference>
<reference evidence="2" key="1">
    <citation type="submission" date="2023-07" db="EMBL/GenBank/DDBJ databases">
        <title>Chromosome-level genome assembly of Artemia franciscana.</title>
        <authorList>
            <person name="Jo E."/>
        </authorList>
    </citation>
    <scope>NUCLEOTIDE SEQUENCE</scope>
    <source>
        <tissue evidence="2">Whole body</tissue>
    </source>
</reference>
<dbReference type="SUPFAM" id="SSF47459">
    <property type="entry name" value="HLH, helix-loop-helix DNA-binding domain"/>
    <property type="match status" value="1"/>
</dbReference>
<keyword evidence="3" id="KW-1185">Reference proteome</keyword>
<dbReference type="GO" id="GO:0046983">
    <property type="term" value="F:protein dimerization activity"/>
    <property type="evidence" value="ECO:0007669"/>
    <property type="project" value="InterPro"/>
</dbReference>
<dbReference type="AlphaFoldDB" id="A0AA88IF21"/>
<dbReference type="InterPro" id="IPR036638">
    <property type="entry name" value="HLH_DNA-bd_sf"/>
</dbReference>
<evidence type="ECO:0000313" key="2">
    <source>
        <dbReference type="EMBL" id="KAK2727144.1"/>
    </source>
</evidence>
<dbReference type="GO" id="GO:0045944">
    <property type="term" value="P:positive regulation of transcription by RNA polymerase II"/>
    <property type="evidence" value="ECO:0007669"/>
    <property type="project" value="UniProtKB-ARBA"/>
</dbReference>
<dbReference type="GO" id="GO:0003700">
    <property type="term" value="F:DNA-binding transcription factor activity"/>
    <property type="evidence" value="ECO:0007669"/>
    <property type="project" value="InterPro"/>
</dbReference>
<sequence length="51" mass="5906">MRNIAEKQRRDKLNGFINELSALVPTVAQAPRKLDKTSILRLAASYLRFYQ</sequence>
<dbReference type="EMBL" id="JAVRJZ010000001">
    <property type="protein sequence ID" value="KAK2727144.1"/>
    <property type="molecule type" value="Genomic_DNA"/>
</dbReference>
<dbReference type="InterPro" id="IPR050933">
    <property type="entry name" value="Circadian_TF"/>
</dbReference>
<dbReference type="GO" id="GO:0005737">
    <property type="term" value="C:cytoplasm"/>
    <property type="evidence" value="ECO:0007669"/>
    <property type="project" value="InterPro"/>
</dbReference>
<accession>A0AA88IF21</accession>
<protein>
    <recommendedName>
        <fullName evidence="1">BHLH domain-containing protein</fullName>
    </recommendedName>
</protein>
<proteinExistence type="predicted"/>
<dbReference type="CDD" id="cd11391">
    <property type="entry name" value="bHLH_PAS"/>
    <property type="match status" value="1"/>
</dbReference>
<dbReference type="PANTHER" id="PTHR23042">
    <property type="entry name" value="CIRCADIAN PROTEIN CLOCK/ARNT/BMAL/PAS"/>
    <property type="match status" value="1"/>
</dbReference>
<comment type="caution">
    <text evidence="2">The sequence shown here is derived from an EMBL/GenBank/DDBJ whole genome shotgun (WGS) entry which is preliminary data.</text>
</comment>
<evidence type="ECO:0000259" key="1">
    <source>
        <dbReference type="PROSITE" id="PS50888"/>
    </source>
</evidence>
<dbReference type="GO" id="GO:0005634">
    <property type="term" value="C:nucleus"/>
    <property type="evidence" value="ECO:0007669"/>
    <property type="project" value="InterPro"/>
</dbReference>
<dbReference type="Proteomes" id="UP001187531">
    <property type="component" value="Unassembled WGS sequence"/>
</dbReference>
<feature type="domain" description="BHLH" evidence="1">
    <location>
        <begin position="1"/>
        <end position="50"/>
    </location>
</feature>
<organism evidence="2 3">
    <name type="scientific">Artemia franciscana</name>
    <name type="common">Brine shrimp</name>
    <name type="synonym">Artemia sanfranciscana</name>
    <dbReference type="NCBI Taxonomy" id="6661"/>
    <lineage>
        <taxon>Eukaryota</taxon>
        <taxon>Metazoa</taxon>
        <taxon>Ecdysozoa</taxon>
        <taxon>Arthropoda</taxon>
        <taxon>Crustacea</taxon>
        <taxon>Branchiopoda</taxon>
        <taxon>Anostraca</taxon>
        <taxon>Artemiidae</taxon>
        <taxon>Artemia</taxon>
    </lineage>
</organism>
<gene>
    <name evidence="2" type="ORF">QYM36_007839</name>
</gene>
<dbReference type="PROSITE" id="PS50888">
    <property type="entry name" value="BHLH"/>
    <property type="match status" value="1"/>
</dbReference>